<dbReference type="EMBL" id="DF820465">
    <property type="protein sequence ID" value="GAK56582.1"/>
    <property type="molecule type" value="Genomic_DNA"/>
</dbReference>
<dbReference type="Gene3D" id="3.40.50.150">
    <property type="entry name" value="Vaccinia Virus protein VP39"/>
    <property type="match status" value="1"/>
</dbReference>
<dbReference type="InterPro" id="IPR029044">
    <property type="entry name" value="Nucleotide-diphossugar_trans"/>
</dbReference>
<dbReference type="InterPro" id="IPR050834">
    <property type="entry name" value="Glycosyltransf_2"/>
</dbReference>
<proteinExistence type="predicted"/>
<dbReference type="CDD" id="cd02440">
    <property type="entry name" value="AdoMet_MTases"/>
    <property type="match status" value="1"/>
</dbReference>
<dbReference type="InterPro" id="IPR029063">
    <property type="entry name" value="SAM-dependent_MTases_sf"/>
</dbReference>
<dbReference type="Proteomes" id="UP000030661">
    <property type="component" value="Unassembled WGS sequence"/>
</dbReference>
<evidence type="ECO:0000313" key="3">
    <source>
        <dbReference type="Proteomes" id="UP000030661"/>
    </source>
</evidence>
<dbReference type="AlphaFoldDB" id="A0A081BW77"/>
<dbReference type="STRING" id="1499967.U27_03544"/>
<dbReference type="GO" id="GO:0008168">
    <property type="term" value="F:methyltransferase activity"/>
    <property type="evidence" value="ECO:0007669"/>
    <property type="project" value="UniProtKB-KW"/>
</dbReference>
<organism evidence="2">
    <name type="scientific">Vecturithrix granuli</name>
    <dbReference type="NCBI Taxonomy" id="1499967"/>
    <lineage>
        <taxon>Bacteria</taxon>
        <taxon>Candidatus Moduliflexota</taxon>
        <taxon>Candidatus Vecturitrichia</taxon>
        <taxon>Candidatus Vecturitrichales</taxon>
        <taxon>Candidatus Vecturitrichaceae</taxon>
        <taxon>Candidatus Vecturithrix</taxon>
    </lineage>
</organism>
<dbReference type="Pfam" id="PF00535">
    <property type="entry name" value="Glycos_transf_2"/>
    <property type="match status" value="1"/>
</dbReference>
<feature type="domain" description="Glycosyltransferase 2-like" evidence="1">
    <location>
        <begin position="16"/>
        <end position="187"/>
    </location>
</feature>
<dbReference type="GO" id="GO:0032259">
    <property type="term" value="P:methylation"/>
    <property type="evidence" value="ECO:0007669"/>
    <property type="project" value="UniProtKB-KW"/>
</dbReference>
<dbReference type="eggNOG" id="COG0742">
    <property type="taxonomic scope" value="Bacteria"/>
</dbReference>
<evidence type="ECO:0000259" key="1">
    <source>
        <dbReference type="Pfam" id="PF00535"/>
    </source>
</evidence>
<evidence type="ECO:0000313" key="2">
    <source>
        <dbReference type="EMBL" id="GAK56582.1"/>
    </source>
</evidence>
<dbReference type="Gene3D" id="3.90.550.10">
    <property type="entry name" value="Spore Coat Polysaccharide Biosynthesis Protein SpsA, Chain A"/>
    <property type="match status" value="1"/>
</dbReference>
<name>A0A081BW77_VECG1</name>
<keyword evidence="3" id="KW-1185">Reference proteome</keyword>
<dbReference type="PANTHER" id="PTHR43685:SF3">
    <property type="entry name" value="SLR2126 PROTEIN"/>
    <property type="match status" value="1"/>
</dbReference>
<dbReference type="Pfam" id="PF13489">
    <property type="entry name" value="Methyltransf_23"/>
    <property type="match status" value="1"/>
</dbReference>
<dbReference type="InterPro" id="IPR001173">
    <property type="entry name" value="Glyco_trans_2-like"/>
</dbReference>
<keyword evidence="2" id="KW-0489">Methyltransferase</keyword>
<dbReference type="SUPFAM" id="SSF53335">
    <property type="entry name" value="S-adenosyl-L-methionine-dependent methyltransferases"/>
    <property type="match status" value="1"/>
</dbReference>
<accession>A0A081BW77</accession>
<protein>
    <submittedName>
        <fullName evidence="2">Methyltransferase type 11</fullName>
    </submittedName>
</protein>
<reference evidence="2" key="1">
    <citation type="journal article" date="2015" name="PeerJ">
        <title>First genomic representation of candidate bacterial phylum KSB3 points to enhanced environmental sensing as a trigger of wastewater bulking.</title>
        <authorList>
            <person name="Sekiguchi Y."/>
            <person name="Ohashi A."/>
            <person name="Parks D.H."/>
            <person name="Yamauchi T."/>
            <person name="Tyson G.W."/>
            <person name="Hugenholtz P."/>
        </authorList>
    </citation>
    <scope>NUCLEOTIDE SEQUENCE [LARGE SCALE GENOMIC DNA]</scope>
</reference>
<dbReference type="PANTHER" id="PTHR43685">
    <property type="entry name" value="GLYCOSYLTRANSFERASE"/>
    <property type="match status" value="1"/>
</dbReference>
<gene>
    <name evidence="2" type="ORF">U27_03544</name>
</gene>
<dbReference type="HOGENOM" id="CLU_455393_0_0_0"/>
<dbReference type="eggNOG" id="COG1216">
    <property type="taxonomic scope" value="Bacteria"/>
</dbReference>
<dbReference type="SUPFAM" id="SSF53448">
    <property type="entry name" value="Nucleotide-diphospho-sugar transferases"/>
    <property type="match status" value="1"/>
</dbReference>
<keyword evidence="2" id="KW-0808">Transferase</keyword>
<sequence length="599" mass="68417">MNSEMTGYKENTKIDIIIPTYNGGKYLPGLLTSIKNQTYPHYTCTVIDDHSLDNTVAIVKEQFPWVQVIEQAENYGPAYNRNIAIRTGHSPYIVIFDDDVFVEDAEWLAKALHVMEEHPNIGQLASMIVKGSDKEILLDCGVYRLGCILGGFYYNYSKAHTDGKYEISRIVLGSCSAGTILRRDVFEMVGEFDPKYFYPVEDIDLSMRIHLVGYDVLYEPSLVTYHFESQAMGKDIQRKMYLYRRNCLLTLVENYPLGCIARICYSIFTEKLVVPFLMFIGQLVKRTEQRVELQETKDYIKTFLFLMKQTLSILEKRRTFDRVRKKSRAYLLEVEEASMKFMTPPSIEEKISKVSWYHSYELLPGVITPGICQFNAKSLLDWLGIPRNLSGKRALDIGTWDGPAAFELEARGAEVVALDIQDPNRTGFNTAKEILQSKVTYIQGSVYELSQLLSGKGSFDIICFFGVFYHLKDPVMAFEEIEKMLAEDGVVLFEGECCLHYAETIEGEPIAQELLESLARLNAAEIPLTLFYSGKYKNDHSNWFIPNVACFDSWLRAAGLECVQHWLVTDPDQRPHPVQRISGIAKKSLQSRSIEHGLM</sequence>
<dbReference type="CDD" id="cd04186">
    <property type="entry name" value="GT_2_like_c"/>
    <property type="match status" value="1"/>
</dbReference>